<name>A0ACB9D4Z9_9ASTR</name>
<evidence type="ECO:0000313" key="2">
    <source>
        <dbReference type="Proteomes" id="UP001056120"/>
    </source>
</evidence>
<evidence type="ECO:0000313" key="1">
    <source>
        <dbReference type="EMBL" id="KAI3741682.1"/>
    </source>
</evidence>
<reference evidence="1 2" key="2">
    <citation type="journal article" date="2022" name="Mol. Ecol. Resour.">
        <title>The genomes of chicory, endive, great burdock and yacon provide insights into Asteraceae paleo-polyploidization history and plant inulin production.</title>
        <authorList>
            <person name="Fan W."/>
            <person name="Wang S."/>
            <person name="Wang H."/>
            <person name="Wang A."/>
            <person name="Jiang F."/>
            <person name="Liu H."/>
            <person name="Zhao H."/>
            <person name="Xu D."/>
            <person name="Zhang Y."/>
        </authorList>
    </citation>
    <scope>NUCLEOTIDE SEQUENCE [LARGE SCALE GENOMIC DNA]</scope>
    <source>
        <strain evidence="2">cv. Yunnan</strain>
        <tissue evidence="1">Leaves</tissue>
    </source>
</reference>
<proteinExistence type="predicted"/>
<dbReference type="Proteomes" id="UP001056120">
    <property type="component" value="Linkage Group LG20"/>
</dbReference>
<gene>
    <name evidence="1" type="ORF">L1987_59356</name>
</gene>
<accession>A0ACB9D4Z9</accession>
<dbReference type="EMBL" id="CM042037">
    <property type="protein sequence ID" value="KAI3741682.1"/>
    <property type="molecule type" value="Genomic_DNA"/>
</dbReference>
<sequence>MENLVFMYDSDDFGNESNSGIRATGSDNSEGCHGYEESNNFQDGKGSHGYRKSNGSEIGEGGQVSNVAWARDDDVVGFGTPGRNIHKTIMNFRGKEIAGRIASLNTGDGSSHRRQNRRSRKWIATKKIVNRARKIKSRSYARHTRKQHVYKVVRLGRKAKKNANRYERVRCFKCQELDHIAIHYPRDKCYLKEMFDKKRKRDYVFGNKFGDDLEKEYIEKYFGKLDESTT</sequence>
<keyword evidence="2" id="KW-1185">Reference proteome</keyword>
<comment type="caution">
    <text evidence="1">The sequence shown here is derived from an EMBL/GenBank/DDBJ whole genome shotgun (WGS) entry which is preliminary data.</text>
</comment>
<protein>
    <submittedName>
        <fullName evidence="1">Uncharacterized protein</fullName>
    </submittedName>
</protein>
<organism evidence="1 2">
    <name type="scientific">Smallanthus sonchifolius</name>
    <dbReference type="NCBI Taxonomy" id="185202"/>
    <lineage>
        <taxon>Eukaryota</taxon>
        <taxon>Viridiplantae</taxon>
        <taxon>Streptophyta</taxon>
        <taxon>Embryophyta</taxon>
        <taxon>Tracheophyta</taxon>
        <taxon>Spermatophyta</taxon>
        <taxon>Magnoliopsida</taxon>
        <taxon>eudicotyledons</taxon>
        <taxon>Gunneridae</taxon>
        <taxon>Pentapetalae</taxon>
        <taxon>asterids</taxon>
        <taxon>campanulids</taxon>
        <taxon>Asterales</taxon>
        <taxon>Asteraceae</taxon>
        <taxon>Asteroideae</taxon>
        <taxon>Heliantheae alliance</taxon>
        <taxon>Millerieae</taxon>
        <taxon>Smallanthus</taxon>
    </lineage>
</organism>
<reference evidence="2" key="1">
    <citation type="journal article" date="2022" name="Mol. Ecol. Resour.">
        <title>The genomes of chicory, endive, great burdock and yacon provide insights into Asteraceae palaeo-polyploidization history and plant inulin production.</title>
        <authorList>
            <person name="Fan W."/>
            <person name="Wang S."/>
            <person name="Wang H."/>
            <person name="Wang A."/>
            <person name="Jiang F."/>
            <person name="Liu H."/>
            <person name="Zhao H."/>
            <person name="Xu D."/>
            <person name="Zhang Y."/>
        </authorList>
    </citation>
    <scope>NUCLEOTIDE SEQUENCE [LARGE SCALE GENOMIC DNA]</scope>
    <source>
        <strain evidence="2">cv. Yunnan</strain>
    </source>
</reference>